<dbReference type="InterPro" id="IPR000073">
    <property type="entry name" value="AB_hydrolase_1"/>
</dbReference>
<dbReference type="Proteomes" id="UP000291758">
    <property type="component" value="Chromosome"/>
</dbReference>
<accession>A0A4P6EJK1</accession>
<dbReference type="Pfam" id="PF12697">
    <property type="entry name" value="Abhydrolase_6"/>
    <property type="match status" value="1"/>
</dbReference>
<feature type="domain" description="AB hydrolase-1" evidence="2">
    <location>
        <begin position="21"/>
        <end position="271"/>
    </location>
</feature>
<dbReference type="SUPFAM" id="SSF53474">
    <property type="entry name" value="alpha/beta-Hydrolases"/>
    <property type="match status" value="1"/>
</dbReference>
<dbReference type="AlphaFoldDB" id="A0A4P6EJK1"/>
<dbReference type="EMBL" id="CP035495">
    <property type="protein sequence ID" value="QAY62525.1"/>
    <property type="molecule type" value="Genomic_DNA"/>
</dbReference>
<sequence>MNATATTPAATPTGTAPKPPIVLIHGLWMTPKSWDTWAARFRAAGHEVIVPGWPGIDDRSPQDVRRDPSALRGIGLAQIVDHYERIIRALPAKPIIMGHSFGGLITQLLADRGLGVAYVGVAPGQPAGISTLPPSTAWTGAPILANPFGRKGAKPLSKRHFHFTFGNDLPRSESDRIWAEQAVNSYNRVFFEGVAGAIGGKGVTQADFARADRAPLLILTGDKDHVVPPAIGKAIVKKYRATSSPAVVEYREFTGRTHRLVSQDGWEEIADYALTWATEHAAPNPQRRRPAPDLRRPEPASPPGASITCGQARSASRRLKDARPGTGVLQAPVTVLG</sequence>
<dbReference type="PANTHER" id="PTHR43194:SF5">
    <property type="entry name" value="PIMELOYL-[ACYL-CARRIER PROTEIN] METHYL ESTER ESTERASE"/>
    <property type="match status" value="1"/>
</dbReference>
<dbReference type="PANTHER" id="PTHR43194">
    <property type="entry name" value="HYDROLASE ALPHA/BETA FOLD FAMILY"/>
    <property type="match status" value="1"/>
</dbReference>
<dbReference type="InterPro" id="IPR050228">
    <property type="entry name" value="Carboxylesterase_BioH"/>
</dbReference>
<evidence type="ECO:0000313" key="3">
    <source>
        <dbReference type="EMBL" id="QAY62525.1"/>
    </source>
</evidence>
<evidence type="ECO:0000313" key="4">
    <source>
        <dbReference type="Proteomes" id="UP000291758"/>
    </source>
</evidence>
<name>A0A4P6EJK1_9MICO</name>
<keyword evidence="4" id="KW-1185">Reference proteome</keyword>
<reference evidence="3 4" key="1">
    <citation type="submission" date="2019-01" db="EMBL/GenBank/DDBJ databases">
        <title>Genome sequencing of strain 2JSPR-7.</title>
        <authorList>
            <person name="Heo J."/>
            <person name="Kim S.-J."/>
            <person name="Kim J.-S."/>
            <person name="Hong S.-B."/>
            <person name="Kwon S.-W."/>
        </authorList>
    </citation>
    <scope>NUCLEOTIDE SEQUENCE [LARGE SCALE GENOMIC DNA]</scope>
    <source>
        <strain evidence="3 4">2JSPR-7</strain>
    </source>
</reference>
<protein>
    <submittedName>
        <fullName evidence="3">Alpha/beta fold hydrolase</fullName>
    </submittedName>
</protein>
<proteinExistence type="predicted"/>
<evidence type="ECO:0000256" key="1">
    <source>
        <dbReference type="SAM" id="MobiDB-lite"/>
    </source>
</evidence>
<organism evidence="3 4">
    <name type="scientific">Xylanimonas allomyrinae</name>
    <dbReference type="NCBI Taxonomy" id="2509459"/>
    <lineage>
        <taxon>Bacteria</taxon>
        <taxon>Bacillati</taxon>
        <taxon>Actinomycetota</taxon>
        <taxon>Actinomycetes</taxon>
        <taxon>Micrococcales</taxon>
        <taxon>Promicromonosporaceae</taxon>
        <taxon>Xylanimonas</taxon>
    </lineage>
</organism>
<dbReference type="KEGG" id="xyl:ET495_03830"/>
<dbReference type="InterPro" id="IPR029058">
    <property type="entry name" value="AB_hydrolase_fold"/>
</dbReference>
<dbReference type="Gene3D" id="3.40.50.1820">
    <property type="entry name" value="alpha/beta hydrolase"/>
    <property type="match status" value="1"/>
</dbReference>
<dbReference type="RefSeq" id="WP_129202738.1">
    <property type="nucleotide sequence ID" value="NZ_CP035495.1"/>
</dbReference>
<gene>
    <name evidence="3" type="ORF">ET495_03830</name>
</gene>
<dbReference type="GO" id="GO:0016787">
    <property type="term" value="F:hydrolase activity"/>
    <property type="evidence" value="ECO:0007669"/>
    <property type="project" value="UniProtKB-KW"/>
</dbReference>
<evidence type="ECO:0000259" key="2">
    <source>
        <dbReference type="Pfam" id="PF12697"/>
    </source>
</evidence>
<keyword evidence="3" id="KW-0378">Hydrolase</keyword>
<dbReference type="OrthoDB" id="3810256at2"/>
<feature type="region of interest" description="Disordered" evidence="1">
    <location>
        <begin position="280"/>
        <end position="337"/>
    </location>
</feature>